<feature type="domain" description="YchJ-like middle NTF2-like" evidence="1">
    <location>
        <begin position="35"/>
        <end position="127"/>
    </location>
</feature>
<dbReference type="Pfam" id="PF17775">
    <property type="entry name" value="YchJ_M-like"/>
    <property type="match status" value="1"/>
</dbReference>
<evidence type="ECO:0000313" key="2">
    <source>
        <dbReference type="EMBL" id="MFB9992342.1"/>
    </source>
</evidence>
<dbReference type="InterPro" id="IPR048469">
    <property type="entry name" value="YchJ-like_M"/>
</dbReference>
<gene>
    <name evidence="2" type="ORF">ACFFLM_10240</name>
</gene>
<dbReference type="InterPro" id="IPR004027">
    <property type="entry name" value="SEC_C_motif"/>
</dbReference>
<dbReference type="SUPFAM" id="SSF54427">
    <property type="entry name" value="NTF2-like"/>
    <property type="match status" value="1"/>
</dbReference>
<sequence>MPLAYPPFKSCPCGSGRSYGACCGPAHDGSRPPATPETLMRARYTAYALGNVAFVLNTWHLSTRPTTLDLNDGTRYLGLRVHAAAGNTVDFTASLKLPGGERYSFRERSRFEEVGELGGRAWVYVDGQQYGDEQEVEG</sequence>
<dbReference type="Proteomes" id="UP001589733">
    <property type="component" value="Unassembled WGS sequence"/>
</dbReference>
<evidence type="ECO:0000259" key="1">
    <source>
        <dbReference type="Pfam" id="PF17775"/>
    </source>
</evidence>
<name>A0ABV6AXW2_9DEIO</name>
<dbReference type="EMBL" id="JBHLYR010000031">
    <property type="protein sequence ID" value="MFB9992342.1"/>
    <property type="molecule type" value="Genomic_DNA"/>
</dbReference>
<organism evidence="2 3">
    <name type="scientific">Deinococcus oregonensis</name>
    <dbReference type="NCBI Taxonomy" id="1805970"/>
    <lineage>
        <taxon>Bacteria</taxon>
        <taxon>Thermotogati</taxon>
        <taxon>Deinococcota</taxon>
        <taxon>Deinococci</taxon>
        <taxon>Deinococcales</taxon>
        <taxon>Deinococcaceae</taxon>
        <taxon>Deinococcus</taxon>
    </lineage>
</organism>
<dbReference type="Pfam" id="PF02810">
    <property type="entry name" value="SEC-C"/>
    <property type="match status" value="1"/>
</dbReference>
<dbReference type="RefSeq" id="WP_380009032.1">
    <property type="nucleotide sequence ID" value="NZ_JBHLYR010000031.1"/>
</dbReference>
<evidence type="ECO:0000313" key="3">
    <source>
        <dbReference type="Proteomes" id="UP001589733"/>
    </source>
</evidence>
<dbReference type="InterPro" id="IPR032710">
    <property type="entry name" value="NTF2-like_dom_sf"/>
</dbReference>
<dbReference type="PANTHER" id="PTHR33747:SF1">
    <property type="entry name" value="ADENYLATE CYCLASE-ASSOCIATED CAP C-TERMINAL DOMAIN-CONTAINING PROTEIN"/>
    <property type="match status" value="1"/>
</dbReference>
<dbReference type="PANTHER" id="PTHR33747">
    <property type="entry name" value="UPF0225 PROTEIN SCO1677"/>
    <property type="match status" value="1"/>
</dbReference>
<protein>
    <submittedName>
        <fullName evidence="2">YchJ family protein</fullName>
    </submittedName>
</protein>
<keyword evidence="3" id="KW-1185">Reference proteome</keyword>
<accession>A0ABV6AXW2</accession>
<proteinExistence type="predicted"/>
<reference evidence="2 3" key="1">
    <citation type="submission" date="2024-09" db="EMBL/GenBank/DDBJ databases">
        <authorList>
            <person name="Sun Q."/>
            <person name="Mori K."/>
        </authorList>
    </citation>
    <scope>NUCLEOTIDE SEQUENCE [LARGE SCALE GENOMIC DNA]</scope>
    <source>
        <strain evidence="2 3">JCM 13503</strain>
    </source>
</reference>
<comment type="caution">
    <text evidence="2">The sequence shown here is derived from an EMBL/GenBank/DDBJ whole genome shotgun (WGS) entry which is preliminary data.</text>
</comment>
<dbReference type="Gene3D" id="3.10.450.50">
    <property type="match status" value="1"/>
</dbReference>